<sequence length="42" mass="4987">MRRGTRTSHRNSITGRKTWTINGRRWRPPVSCSPRRCFCSSH</sequence>
<feature type="compositionally biased region" description="Polar residues" evidence="1">
    <location>
        <begin position="10"/>
        <end position="21"/>
    </location>
</feature>
<organism evidence="2 3">
    <name type="scientific">Tropilaelaps mercedesae</name>
    <dbReference type="NCBI Taxonomy" id="418985"/>
    <lineage>
        <taxon>Eukaryota</taxon>
        <taxon>Metazoa</taxon>
        <taxon>Ecdysozoa</taxon>
        <taxon>Arthropoda</taxon>
        <taxon>Chelicerata</taxon>
        <taxon>Arachnida</taxon>
        <taxon>Acari</taxon>
        <taxon>Parasitiformes</taxon>
        <taxon>Mesostigmata</taxon>
        <taxon>Gamasina</taxon>
        <taxon>Dermanyssoidea</taxon>
        <taxon>Laelapidae</taxon>
        <taxon>Tropilaelaps</taxon>
    </lineage>
</organism>
<evidence type="ECO:0000313" key="3">
    <source>
        <dbReference type="Proteomes" id="UP000192247"/>
    </source>
</evidence>
<dbReference type="InParanoid" id="A0A1V9X329"/>
<reference evidence="2 3" key="1">
    <citation type="journal article" date="2017" name="Gigascience">
        <title>Draft genome of the honey bee ectoparasitic mite, Tropilaelaps mercedesae, is shaped by the parasitic life history.</title>
        <authorList>
            <person name="Dong X."/>
            <person name="Armstrong S.D."/>
            <person name="Xia D."/>
            <person name="Makepeace B.L."/>
            <person name="Darby A.C."/>
            <person name="Kadowaki T."/>
        </authorList>
    </citation>
    <scope>NUCLEOTIDE SEQUENCE [LARGE SCALE GENOMIC DNA]</scope>
    <source>
        <strain evidence="2">Wuxi-XJTLU</strain>
    </source>
</reference>
<name>A0A1V9X329_9ACAR</name>
<feature type="region of interest" description="Disordered" evidence="1">
    <location>
        <begin position="1"/>
        <end position="25"/>
    </location>
</feature>
<comment type="caution">
    <text evidence="2">The sequence shown here is derived from an EMBL/GenBank/DDBJ whole genome shotgun (WGS) entry which is preliminary data.</text>
</comment>
<gene>
    <name evidence="2" type="ORF">BIW11_13298</name>
</gene>
<evidence type="ECO:0000313" key="2">
    <source>
        <dbReference type="EMBL" id="OQR67808.1"/>
    </source>
</evidence>
<dbReference type="AlphaFoldDB" id="A0A1V9X329"/>
<dbReference type="EMBL" id="MNPL01027255">
    <property type="protein sequence ID" value="OQR67808.1"/>
    <property type="molecule type" value="Genomic_DNA"/>
</dbReference>
<evidence type="ECO:0000256" key="1">
    <source>
        <dbReference type="SAM" id="MobiDB-lite"/>
    </source>
</evidence>
<protein>
    <submittedName>
        <fullName evidence="2">Uncharacterized protein</fullName>
    </submittedName>
</protein>
<dbReference type="Proteomes" id="UP000192247">
    <property type="component" value="Unassembled WGS sequence"/>
</dbReference>
<accession>A0A1V9X329</accession>
<proteinExistence type="predicted"/>
<keyword evidence="3" id="KW-1185">Reference proteome</keyword>